<feature type="compositionally biased region" description="Polar residues" evidence="1">
    <location>
        <begin position="146"/>
        <end position="167"/>
    </location>
</feature>
<keyword evidence="5" id="KW-1185">Reference proteome</keyword>
<evidence type="ECO:0000313" key="4">
    <source>
        <dbReference type="EMBL" id="SHN03544.1"/>
    </source>
</evidence>
<evidence type="ECO:0000259" key="3">
    <source>
        <dbReference type="Pfam" id="PF03544"/>
    </source>
</evidence>
<gene>
    <name evidence="4" type="ORF">SAMN05216269_11140</name>
</gene>
<name>A0A1M7NIB7_9FLAO</name>
<feature type="compositionally biased region" description="Low complexity" evidence="1">
    <location>
        <begin position="132"/>
        <end position="145"/>
    </location>
</feature>
<sequence length="273" mass="30057">MSKLSIYETSWIDLVFQYKNKEYGAYQLRKESTKTSLFAFFMGILLLTSALSIPILLHYFNPENRITLPDLTNTIVNVTDIIPNQLQEIEKTVIPEVKTKNTEAPIQSDQLLNPEIVQAQQANQEIAKNTDNTTITNTSTEGTATVGLNPTSSAGQGTATDTPSDPGNTIVASVTLDKLPEFPGGINKFYTYVGNNFEKPEIDGGSTMKVYVSFVIEKDGSMTDIQVKRDPGYGMGKEAIRVLKSLKTKWSPGMIGSKAVRTAYNLPITVQMD</sequence>
<dbReference type="Pfam" id="PF03544">
    <property type="entry name" value="TonB_C"/>
    <property type="match status" value="1"/>
</dbReference>
<dbReference type="EMBL" id="FRCL01000011">
    <property type="protein sequence ID" value="SHN03544.1"/>
    <property type="molecule type" value="Genomic_DNA"/>
</dbReference>
<dbReference type="RefSeq" id="WP_073210102.1">
    <property type="nucleotide sequence ID" value="NZ_FRCL01000011.1"/>
</dbReference>
<evidence type="ECO:0000256" key="1">
    <source>
        <dbReference type="SAM" id="MobiDB-lite"/>
    </source>
</evidence>
<dbReference type="Proteomes" id="UP000184092">
    <property type="component" value="Unassembled WGS sequence"/>
</dbReference>
<dbReference type="GO" id="GO:0055085">
    <property type="term" value="P:transmembrane transport"/>
    <property type="evidence" value="ECO:0007669"/>
    <property type="project" value="InterPro"/>
</dbReference>
<dbReference type="STRING" id="178356.SAMN05216269_11140"/>
<dbReference type="InterPro" id="IPR037682">
    <property type="entry name" value="TonB_C"/>
</dbReference>
<dbReference type="AlphaFoldDB" id="A0A1M7NIB7"/>
<dbReference type="Gene3D" id="3.30.1150.10">
    <property type="match status" value="1"/>
</dbReference>
<protein>
    <submittedName>
        <fullName evidence="4">Protein TonB</fullName>
    </submittedName>
</protein>
<proteinExistence type="predicted"/>
<feature type="domain" description="TonB C-terminal" evidence="3">
    <location>
        <begin position="209"/>
        <end position="268"/>
    </location>
</feature>
<feature type="region of interest" description="Disordered" evidence="1">
    <location>
        <begin position="132"/>
        <end position="167"/>
    </location>
</feature>
<organism evidence="4 5">
    <name type="scientific">Flavobacterium xinjiangense</name>
    <dbReference type="NCBI Taxonomy" id="178356"/>
    <lineage>
        <taxon>Bacteria</taxon>
        <taxon>Pseudomonadati</taxon>
        <taxon>Bacteroidota</taxon>
        <taxon>Flavobacteriia</taxon>
        <taxon>Flavobacteriales</taxon>
        <taxon>Flavobacteriaceae</taxon>
        <taxon>Flavobacterium</taxon>
    </lineage>
</organism>
<reference evidence="5" key="1">
    <citation type="submission" date="2016-11" db="EMBL/GenBank/DDBJ databases">
        <authorList>
            <person name="Varghese N."/>
            <person name="Submissions S."/>
        </authorList>
    </citation>
    <scope>NUCLEOTIDE SEQUENCE [LARGE SCALE GENOMIC DNA]</scope>
    <source>
        <strain evidence="5">CGMCC 1.2749</strain>
    </source>
</reference>
<keyword evidence="2" id="KW-1133">Transmembrane helix</keyword>
<feature type="transmembrane region" description="Helical" evidence="2">
    <location>
        <begin position="37"/>
        <end position="60"/>
    </location>
</feature>
<evidence type="ECO:0000256" key="2">
    <source>
        <dbReference type="SAM" id="Phobius"/>
    </source>
</evidence>
<dbReference type="SUPFAM" id="SSF74653">
    <property type="entry name" value="TolA/TonB C-terminal domain"/>
    <property type="match status" value="1"/>
</dbReference>
<keyword evidence="2" id="KW-0472">Membrane</keyword>
<evidence type="ECO:0000313" key="5">
    <source>
        <dbReference type="Proteomes" id="UP000184092"/>
    </source>
</evidence>
<accession>A0A1M7NIB7</accession>
<dbReference type="OrthoDB" id="1095452at2"/>
<keyword evidence="2" id="KW-0812">Transmembrane</keyword>